<organism evidence="2 3">
    <name type="scientific">Colocasia esculenta</name>
    <name type="common">Wild taro</name>
    <name type="synonym">Arum esculentum</name>
    <dbReference type="NCBI Taxonomy" id="4460"/>
    <lineage>
        <taxon>Eukaryota</taxon>
        <taxon>Viridiplantae</taxon>
        <taxon>Streptophyta</taxon>
        <taxon>Embryophyta</taxon>
        <taxon>Tracheophyta</taxon>
        <taxon>Spermatophyta</taxon>
        <taxon>Magnoliopsida</taxon>
        <taxon>Liliopsida</taxon>
        <taxon>Araceae</taxon>
        <taxon>Aroideae</taxon>
        <taxon>Colocasieae</taxon>
        <taxon>Colocasia</taxon>
    </lineage>
</organism>
<keyword evidence="1" id="KW-1133">Transmembrane helix</keyword>
<sequence>MTKEDQKMNIRYHPKTLTSMSQFEIHMRKTCNGLYVRVGRRHGLGVTQNYVVAMILSHPHVLPNRPAFNAITLIVLVIQPPPYPNGRGTILYLHPGFQHTDELAYRDDLLGAVTSVVDRMSRSHEKAAAALNELKYFREEIGSFGDPSAIASRQKLDPERGEMELDEEADDPDDPPRPNTFLVSAIERMQASGDARVAEDTAVVMVVVVVVVLVVVVVVVVVACAFHWSLSSRMLPKMVEITVFH</sequence>
<keyword evidence="1" id="KW-0472">Membrane</keyword>
<proteinExistence type="predicted"/>
<evidence type="ECO:0000313" key="3">
    <source>
        <dbReference type="Proteomes" id="UP000652761"/>
    </source>
</evidence>
<dbReference type="AlphaFoldDB" id="A0A843W8G0"/>
<keyword evidence="3" id="KW-1185">Reference proteome</keyword>
<name>A0A843W8G0_COLES</name>
<feature type="transmembrane region" description="Helical" evidence="1">
    <location>
        <begin position="202"/>
        <end position="228"/>
    </location>
</feature>
<evidence type="ECO:0000256" key="1">
    <source>
        <dbReference type="SAM" id="Phobius"/>
    </source>
</evidence>
<accession>A0A843W8G0</accession>
<keyword evidence="1" id="KW-0812">Transmembrane</keyword>
<reference evidence="2" key="1">
    <citation type="submission" date="2017-07" db="EMBL/GenBank/DDBJ databases">
        <title>Taro Niue Genome Assembly and Annotation.</title>
        <authorList>
            <person name="Atibalentja N."/>
            <person name="Keating K."/>
            <person name="Fields C.J."/>
        </authorList>
    </citation>
    <scope>NUCLEOTIDE SEQUENCE</scope>
    <source>
        <strain evidence="2">Niue_2</strain>
        <tissue evidence="2">Leaf</tissue>
    </source>
</reference>
<comment type="caution">
    <text evidence="2">The sequence shown here is derived from an EMBL/GenBank/DDBJ whole genome shotgun (WGS) entry which is preliminary data.</text>
</comment>
<protein>
    <submittedName>
        <fullName evidence="2">Uncharacterized protein</fullName>
    </submittedName>
</protein>
<evidence type="ECO:0000313" key="2">
    <source>
        <dbReference type="EMBL" id="MQM01971.1"/>
    </source>
</evidence>
<dbReference type="EMBL" id="NMUH01002766">
    <property type="protein sequence ID" value="MQM01971.1"/>
    <property type="molecule type" value="Genomic_DNA"/>
</dbReference>
<gene>
    <name evidence="2" type="ORF">Taro_034731</name>
</gene>
<dbReference type="Proteomes" id="UP000652761">
    <property type="component" value="Unassembled WGS sequence"/>
</dbReference>